<evidence type="ECO:0000256" key="1">
    <source>
        <dbReference type="SAM" id="Phobius"/>
    </source>
</evidence>
<accession>A0A5N5UXW6</accession>
<feature type="transmembrane region" description="Helical" evidence="1">
    <location>
        <begin position="61"/>
        <end position="80"/>
    </location>
</feature>
<sequence>MTPSRPAARLRGAATGLLTATLTLAAHGAGLPSGAALALLAVLATGVGAVGATLPRAGELPALLGLLAAGQLAGHLLLSAGHVHAGTPSPEVVLLAHLTAILLGATLIAAGDRLCRAVTRAVRAAVRVVCAPVPAGPARLAPPARHPLRSALLLASSVSHRGPPAVAVA</sequence>
<feature type="transmembrane region" description="Helical" evidence="1">
    <location>
        <begin position="35"/>
        <end position="54"/>
    </location>
</feature>
<keyword evidence="1" id="KW-0472">Membrane</keyword>
<evidence type="ECO:0000313" key="3">
    <source>
        <dbReference type="Proteomes" id="UP000325690"/>
    </source>
</evidence>
<evidence type="ECO:0000313" key="2">
    <source>
        <dbReference type="EMBL" id="KAB7754462.1"/>
    </source>
</evidence>
<name>A0A5N5UXW6_MYCPH</name>
<dbReference type="EMBL" id="ANBP01000023">
    <property type="protein sequence ID" value="KAB7754462.1"/>
    <property type="molecule type" value="Genomic_DNA"/>
</dbReference>
<keyword evidence="3" id="KW-1185">Reference proteome</keyword>
<dbReference type="Proteomes" id="UP000325690">
    <property type="component" value="Unassembled WGS sequence"/>
</dbReference>
<keyword evidence="1" id="KW-0812">Transmembrane</keyword>
<dbReference type="GeneID" id="74300574"/>
<proteinExistence type="predicted"/>
<dbReference type="AlphaFoldDB" id="A0A5N5UXW6"/>
<reference evidence="2 3" key="1">
    <citation type="submission" date="2012-10" db="EMBL/GenBank/DDBJ databases">
        <title>The draft sequence of the Mycobacterium pheli genome.</title>
        <authorList>
            <person name="Pettersson B.M.F."/>
            <person name="Das S."/>
            <person name="Dasgupta S."/>
            <person name="Bhattacharya A."/>
            <person name="Kirsebom L.A."/>
        </authorList>
    </citation>
    <scope>NUCLEOTIDE SEQUENCE [LARGE SCALE GENOMIC DNA]</scope>
    <source>
        <strain evidence="2 3">CCUG 21000</strain>
    </source>
</reference>
<feature type="transmembrane region" description="Helical" evidence="1">
    <location>
        <begin position="92"/>
        <end position="110"/>
    </location>
</feature>
<organism evidence="2 3">
    <name type="scientific">Mycolicibacterium phlei DSM 43239 = CCUG 21000</name>
    <dbReference type="NCBI Taxonomy" id="1226750"/>
    <lineage>
        <taxon>Bacteria</taxon>
        <taxon>Bacillati</taxon>
        <taxon>Actinomycetota</taxon>
        <taxon>Actinomycetes</taxon>
        <taxon>Mycobacteriales</taxon>
        <taxon>Mycobacteriaceae</taxon>
        <taxon>Mycolicibacterium</taxon>
    </lineage>
</organism>
<dbReference type="RefSeq" id="WP_061482575.1">
    <property type="nucleotide sequence ID" value="NZ_ANBO01000012.1"/>
</dbReference>
<comment type="caution">
    <text evidence="2">The sequence shown here is derived from an EMBL/GenBank/DDBJ whole genome shotgun (WGS) entry which is preliminary data.</text>
</comment>
<gene>
    <name evidence="2" type="ORF">MPHL21000_15030</name>
</gene>
<protein>
    <submittedName>
        <fullName evidence="2">Uncharacterized protein</fullName>
    </submittedName>
</protein>
<keyword evidence="1" id="KW-1133">Transmembrane helix</keyword>